<keyword evidence="6" id="KW-0695">RNA-directed DNA polymerase</keyword>
<dbReference type="Gene3D" id="3.10.20.370">
    <property type="match status" value="1"/>
</dbReference>
<keyword evidence="3" id="KW-0540">Nuclease</keyword>
<dbReference type="PANTHER" id="PTHR34072:SF49">
    <property type="entry name" value="RIBONUCLEASE H"/>
    <property type="match status" value="1"/>
</dbReference>
<dbReference type="Proteomes" id="UP000054721">
    <property type="component" value="Unassembled WGS sequence"/>
</dbReference>
<dbReference type="Pfam" id="PF17917">
    <property type="entry name" value="RT_RNaseH"/>
    <property type="match status" value="1"/>
</dbReference>
<keyword evidence="4" id="KW-0255">Endonuclease</keyword>
<dbReference type="PANTHER" id="PTHR34072">
    <property type="entry name" value="ENZYMATIC POLYPROTEIN-RELATED"/>
    <property type="match status" value="1"/>
</dbReference>
<dbReference type="Pfam" id="PF17919">
    <property type="entry name" value="RT_RNaseH_2"/>
    <property type="match status" value="1"/>
</dbReference>
<keyword evidence="10" id="KW-1185">Reference proteome</keyword>
<dbReference type="STRING" id="6335.A0A0V1KLU7"/>
<dbReference type="InterPro" id="IPR041373">
    <property type="entry name" value="RT_RNaseH"/>
</dbReference>
<dbReference type="SUPFAM" id="SSF56672">
    <property type="entry name" value="DNA/RNA polymerases"/>
    <property type="match status" value="2"/>
</dbReference>
<dbReference type="GO" id="GO:0004519">
    <property type="term" value="F:endonuclease activity"/>
    <property type="evidence" value="ECO:0007669"/>
    <property type="project" value="UniProtKB-KW"/>
</dbReference>
<feature type="domain" description="Reverse transcriptase/retrotransposon-derived protein RNase H-like" evidence="8">
    <location>
        <begin position="320"/>
        <end position="371"/>
    </location>
</feature>
<evidence type="ECO:0000313" key="9">
    <source>
        <dbReference type="EMBL" id="KRZ48243.1"/>
    </source>
</evidence>
<feature type="domain" description="Reverse transcriptase RNase H-like" evidence="7">
    <location>
        <begin position="3"/>
        <end position="63"/>
    </location>
</feature>
<proteinExistence type="predicted"/>
<evidence type="ECO:0000259" key="8">
    <source>
        <dbReference type="Pfam" id="PF17919"/>
    </source>
</evidence>
<keyword evidence="5" id="KW-0378">Hydrolase</keyword>
<comment type="caution">
    <text evidence="9">The sequence shown here is derived from an EMBL/GenBank/DDBJ whole genome shotgun (WGS) entry which is preliminary data.</text>
</comment>
<dbReference type="EMBL" id="JYDW01000442">
    <property type="protein sequence ID" value="KRZ48243.1"/>
    <property type="molecule type" value="Genomic_DNA"/>
</dbReference>
<evidence type="ECO:0000313" key="10">
    <source>
        <dbReference type="Proteomes" id="UP000054721"/>
    </source>
</evidence>
<keyword evidence="2" id="KW-0548">Nucleotidyltransferase</keyword>
<reference evidence="9 10" key="1">
    <citation type="submission" date="2015-05" db="EMBL/GenBank/DDBJ databases">
        <title>Evolution of Trichinella species and genotypes.</title>
        <authorList>
            <person name="Korhonen P.K."/>
            <person name="Edoardo P."/>
            <person name="Giuseppe L.R."/>
            <person name="Gasser R.B."/>
        </authorList>
    </citation>
    <scope>NUCLEOTIDE SEQUENCE [LARGE SCALE GENOMIC DNA]</scope>
    <source>
        <strain evidence="9">ISS10</strain>
    </source>
</reference>
<sequence length="403" mass="45212">MYASGDGLGAVLSQKDGSKERVVAYESRSLTKPERRYCVTRREMLRLVWALQEFRHYLYERQVARWLESLVELDFVVEHRPGRLHGNADALSRTSCAQCGEPMKISMCAVRALLSGCPVVAQTLRDKLLTLRCMPTMGLFSVSTNASSTSTLICVSFRRKLFDNCSLFHNLVLIPIIAENPISHMYGISERTVVLRALFVHVTNYVFSSPLFNCDNYCVQANISPHKYFAFSNNDNQRETVLFNELNNDAQAESLCKRRFTTVLSVNAKCHLFQERLKWLSCDGVQTDPEKIKAVEQWPIPKCSKELQQYLGVASTTVGECDKAFLHLKAGLTEQPVLTHPDFKIPFLVDTDASDDGLGAVLSQDIAGKEHEVLRHEEGNAGPGKGAKAIPVLFLRAKIHSQN</sequence>
<dbReference type="InterPro" id="IPR043502">
    <property type="entry name" value="DNA/RNA_pol_sf"/>
</dbReference>
<dbReference type="GO" id="GO:0003964">
    <property type="term" value="F:RNA-directed DNA polymerase activity"/>
    <property type="evidence" value="ECO:0007669"/>
    <property type="project" value="UniProtKB-KW"/>
</dbReference>
<dbReference type="AlphaFoldDB" id="A0A0V1KLU7"/>
<keyword evidence="1" id="KW-0808">Transferase</keyword>
<evidence type="ECO:0000256" key="2">
    <source>
        <dbReference type="ARBA" id="ARBA00022695"/>
    </source>
</evidence>
<dbReference type="OrthoDB" id="154058at2759"/>
<accession>A0A0V1KLU7</accession>
<evidence type="ECO:0000256" key="5">
    <source>
        <dbReference type="ARBA" id="ARBA00022801"/>
    </source>
</evidence>
<evidence type="ECO:0000256" key="1">
    <source>
        <dbReference type="ARBA" id="ARBA00022679"/>
    </source>
</evidence>
<organism evidence="9 10">
    <name type="scientific">Trichinella nativa</name>
    <dbReference type="NCBI Taxonomy" id="6335"/>
    <lineage>
        <taxon>Eukaryota</taxon>
        <taxon>Metazoa</taxon>
        <taxon>Ecdysozoa</taxon>
        <taxon>Nematoda</taxon>
        <taxon>Enoplea</taxon>
        <taxon>Dorylaimia</taxon>
        <taxon>Trichinellida</taxon>
        <taxon>Trichinellidae</taxon>
        <taxon>Trichinella</taxon>
    </lineage>
</organism>
<dbReference type="FunFam" id="3.10.20.370:FF:000001">
    <property type="entry name" value="Retrovirus-related Pol polyprotein from transposon 17.6-like protein"/>
    <property type="match status" value="1"/>
</dbReference>
<evidence type="ECO:0000256" key="4">
    <source>
        <dbReference type="ARBA" id="ARBA00022759"/>
    </source>
</evidence>
<evidence type="ECO:0000259" key="7">
    <source>
        <dbReference type="Pfam" id="PF17917"/>
    </source>
</evidence>
<dbReference type="InterPro" id="IPR041577">
    <property type="entry name" value="RT_RNaseH_2"/>
</dbReference>
<protein>
    <submittedName>
        <fullName evidence="9">Retrovirus-related Pol polyprotein from transposon 17.6</fullName>
    </submittedName>
</protein>
<evidence type="ECO:0000256" key="3">
    <source>
        <dbReference type="ARBA" id="ARBA00022722"/>
    </source>
</evidence>
<evidence type="ECO:0000256" key="6">
    <source>
        <dbReference type="ARBA" id="ARBA00022918"/>
    </source>
</evidence>
<gene>
    <name evidence="9" type="primary">pol</name>
    <name evidence="9" type="ORF">T02_7495</name>
</gene>
<name>A0A0V1KLU7_9BILA</name>
<dbReference type="GO" id="GO:0016787">
    <property type="term" value="F:hydrolase activity"/>
    <property type="evidence" value="ECO:0007669"/>
    <property type="project" value="UniProtKB-KW"/>
</dbReference>
<dbReference type="CDD" id="cd09274">
    <property type="entry name" value="RNase_HI_RT_Ty3"/>
    <property type="match status" value="1"/>
</dbReference>